<dbReference type="EMBL" id="CP000478">
    <property type="protein sequence ID" value="ABK16457.1"/>
    <property type="molecule type" value="Genomic_DNA"/>
</dbReference>
<dbReference type="AlphaFoldDB" id="A0LGA5"/>
<dbReference type="InParanoid" id="A0LGA5"/>
<name>A0LGA5_SYNFM</name>
<dbReference type="HOGENOM" id="CLU_1250106_0_0_7"/>
<protein>
    <submittedName>
        <fullName evidence="1">Uncharacterized protein</fullName>
    </submittedName>
</protein>
<evidence type="ECO:0000313" key="2">
    <source>
        <dbReference type="Proteomes" id="UP000001784"/>
    </source>
</evidence>
<keyword evidence="2" id="KW-1185">Reference proteome</keyword>
<dbReference type="Proteomes" id="UP000001784">
    <property type="component" value="Chromosome"/>
</dbReference>
<dbReference type="eggNOG" id="ENOG5032UEP">
    <property type="taxonomic scope" value="Bacteria"/>
</dbReference>
<organism evidence="1 2">
    <name type="scientific">Syntrophobacter fumaroxidans (strain DSM 10017 / MPOB)</name>
    <dbReference type="NCBI Taxonomy" id="335543"/>
    <lineage>
        <taxon>Bacteria</taxon>
        <taxon>Pseudomonadati</taxon>
        <taxon>Thermodesulfobacteriota</taxon>
        <taxon>Syntrophobacteria</taxon>
        <taxon>Syntrophobacterales</taxon>
        <taxon>Syntrophobacteraceae</taxon>
        <taxon>Syntrophobacter</taxon>
    </lineage>
</organism>
<evidence type="ECO:0000313" key="1">
    <source>
        <dbReference type="EMBL" id="ABK16457.1"/>
    </source>
</evidence>
<sequence length="221" mass="24903">MVIIVFSIIPGFREGRLFSFFPSDTGCGIFQLDARREWGYQYSHRWNEAVIPSATFPFVFPGNVVPENEMAVESKLIPILREGVDLVKMILFRRLRLHLANAYPEQDASYVNRMAGAVINDLFGDSPPAEPFAGFARDHAEAIDREVRRIAVSMSDMLIPLTDALRIQFLCDYQEGVDSTPVLARANELGILLSDREVPLPARFISMVRKLGSSLQLVRKT</sequence>
<proteinExistence type="predicted"/>
<dbReference type="KEGG" id="sfu:Sfum_0759"/>
<accession>A0LGA5</accession>
<gene>
    <name evidence="1" type="ordered locus">Sfum_0759</name>
</gene>
<reference evidence="1 2" key="1">
    <citation type="submission" date="2006-10" db="EMBL/GenBank/DDBJ databases">
        <title>Complete sequence of Syntrophobacter fumaroxidans MPOB.</title>
        <authorList>
            <consortium name="US DOE Joint Genome Institute"/>
            <person name="Copeland A."/>
            <person name="Lucas S."/>
            <person name="Lapidus A."/>
            <person name="Barry K."/>
            <person name="Detter J.C."/>
            <person name="Glavina del Rio T."/>
            <person name="Hammon N."/>
            <person name="Israni S."/>
            <person name="Pitluck S."/>
            <person name="Goltsman E.G."/>
            <person name="Martinez M."/>
            <person name="Schmutz J."/>
            <person name="Larimer F."/>
            <person name="Land M."/>
            <person name="Hauser L."/>
            <person name="Kyrpides N."/>
            <person name="Kim E."/>
            <person name="Boone D.R."/>
            <person name="Brockman F."/>
            <person name="Culley D."/>
            <person name="Ferry J."/>
            <person name="Gunsalus R."/>
            <person name="McInerney M.J."/>
            <person name="Morrison M."/>
            <person name="Plugge C."/>
            <person name="Rohlin L."/>
            <person name="Scholten J."/>
            <person name="Sieber J."/>
            <person name="Stams A.J.M."/>
            <person name="Worm P."/>
            <person name="Henstra A.M."/>
            <person name="Richardson P."/>
        </authorList>
    </citation>
    <scope>NUCLEOTIDE SEQUENCE [LARGE SCALE GENOMIC DNA]</scope>
    <source>
        <strain evidence="2">DSM 10017 / MPOB</strain>
    </source>
</reference>